<dbReference type="GO" id="GO:0009401">
    <property type="term" value="P:phosphoenolpyruvate-dependent sugar phosphotransferase system"/>
    <property type="evidence" value="ECO:0007669"/>
    <property type="project" value="InterPro"/>
</dbReference>
<evidence type="ECO:0000256" key="6">
    <source>
        <dbReference type="ARBA" id="ARBA00022679"/>
    </source>
</evidence>
<dbReference type="EC" id="2.7.1.121" evidence="4"/>
<sequence length="255" mass="25621">MIGLVVVSHSWPLAQAAIELALEMVGDGRAPIVLPAAGLDETTLGTDAAAIAEALERADSGDGVLVLVDLGSAVLSAELAVEFVDPDLAERVLISPAPLVEGLVAAVVAAAAGRGLRDCDAEARRGLAAKVAHLGDPAGPGDTTQERVIDSAAVEPELVFTSVIDLPDGLHARPAAALAGAVGDLDVEAYASNLGPPTSGPSPTQPEEVDAGSAMSLLTLGLRHGDTLHVRLRGPDADAALAALQVLAAARFGEQ</sequence>
<comment type="function">
    <text evidence="3">General (non sugar-specific) component of the phosphoenolpyruvate-dependent sugar phosphotransferase system (sugar PTS). This major carbohydrate active-transport system catalyzes the phosphorylation of incoming sugar substrates concomitantly with their translocation across the cell membrane. The phosphoryl group from phosphoenolpyruvate (PEP) is transferred to the phosphoryl carrier protein HPr by enzyme I. Phospho-HPr then transfers it to the PTS EIIA domain.</text>
</comment>
<comment type="catalytic activity">
    <reaction evidence="1">
        <text>dihydroxyacetone + phosphoenolpyruvate = dihydroxyacetone phosphate + pyruvate</text>
        <dbReference type="Rhea" id="RHEA:18381"/>
        <dbReference type="ChEBI" id="CHEBI:15361"/>
        <dbReference type="ChEBI" id="CHEBI:16016"/>
        <dbReference type="ChEBI" id="CHEBI:57642"/>
        <dbReference type="ChEBI" id="CHEBI:58702"/>
        <dbReference type="EC" id="2.7.1.121"/>
    </reaction>
</comment>
<dbReference type="PRINTS" id="PR00107">
    <property type="entry name" value="PHOSPHOCPHPR"/>
</dbReference>
<dbReference type="OrthoDB" id="350754at2"/>
<evidence type="ECO:0000256" key="5">
    <source>
        <dbReference type="ARBA" id="ARBA00020422"/>
    </source>
</evidence>
<gene>
    <name evidence="10" type="primary">dhaM</name>
    <name evidence="10" type="ORF">KILIM_042_00250</name>
</gene>
<dbReference type="AlphaFoldDB" id="K6WRV7"/>
<keyword evidence="11" id="KW-1185">Reference proteome</keyword>
<dbReference type="InterPro" id="IPR000032">
    <property type="entry name" value="HPr-like"/>
</dbReference>
<comment type="function">
    <text evidence="2">Component of the dihydroxyacetone kinase complex, which is responsible for the phosphoenolpyruvate (PEP)-dependent phosphorylation of dihydroxyacetone. DhaM serves as the phosphoryl donor. Is phosphorylated by phosphoenolpyruvate in an EI- and HPr-dependent reaction, and a phosphorelay system on histidine residues finally leads to phosphoryl transfer to DhaL and dihydroxyacetone.</text>
</comment>
<dbReference type="Gene3D" id="3.40.50.510">
    <property type="entry name" value="Phosphotransferase system, mannose-type IIA component"/>
    <property type="match status" value="1"/>
</dbReference>
<dbReference type="SUPFAM" id="SSF55594">
    <property type="entry name" value="HPr-like"/>
    <property type="match status" value="1"/>
</dbReference>
<evidence type="ECO:0000256" key="7">
    <source>
        <dbReference type="ARBA" id="ARBA00046577"/>
    </source>
</evidence>
<comment type="subunit">
    <text evidence="7">Homodimer. The dihydroxyacetone kinase complex is composed of a homodimer of DhaM, a homodimer of DhaK and the subunit DhaL.</text>
</comment>
<protein>
    <recommendedName>
        <fullName evidence="5">Phosphocarrier protein HPr</fullName>
        <ecNumber evidence="4">2.7.1.121</ecNumber>
    </recommendedName>
</protein>
<feature type="domain" description="HPr" evidence="9">
    <location>
        <begin position="157"/>
        <end position="255"/>
    </location>
</feature>
<evidence type="ECO:0000313" key="10">
    <source>
        <dbReference type="EMBL" id="GAB96581.1"/>
    </source>
</evidence>
<dbReference type="InterPro" id="IPR036662">
    <property type="entry name" value="PTS_EIIA_man-typ_sf"/>
</dbReference>
<evidence type="ECO:0000313" key="11">
    <source>
        <dbReference type="Proteomes" id="UP000008366"/>
    </source>
</evidence>
<evidence type="ECO:0000256" key="2">
    <source>
        <dbReference type="ARBA" id="ARBA00002788"/>
    </source>
</evidence>
<dbReference type="Gene3D" id="3.30.1340.10">
    <property type="entry name" value="HPr-like"/>
    <property type="match status" value="1"/>
</dbReference>
<comment type="caution">
    <text evidence="10">The sequence shown here is derived from an EMBL/GenBank/DDBJ whole genome shotgun (WGS) entry which is preliminary data.</text>
</comment>
<evidence type="ECO:0000256" key="4">
    <source>
        <dbReference type="ARBA" id="ARBA00012095"/>
    </source>
</evidence>
<dbReference type="InterPro" id="IPR004701">
    <property type="entry name" value="PTS_EIIA_man-typ"/>
</dbReference>
<dbReference type="Pfam" id="PF03610">
    <property type="entry name" value="EIIA-man"/>
    <property type="match status" value="1"/>
</dbReference>
<dbReference type="GO" id="GO:0019563">
    <property type="term" value="P:glycerol catabolic process"/>
    <property type="evidence" value="ECO:0007669"/>
    <property type="project" value="InterPro"/>
</dbReference>
<dbReference type="Proteomes" id="UP000008366">
    <property type="component" value="Unassembled WGS sequence"/>
</dbReference>
<dbReference type="PROSITE" id="PS00369">
    <property type="entry name" value="PTS_HPR_HIS"/>
    <property type="match status" value="1"/>
</dbReference>
<dbReference type="PANTHER" id="PTHR38594:SF1">
    <property type="entry name" value="PEP-DEPENDENT DIHYDROXYACETONE KINASE, PHOSPHORYL DONOR SUBUNIT DHAM"/>
    <property type="match status" value="1"/>
</dbReference>
<dbReference type="NCBIfam" id="TIGR01003">
    <property type="entry name" value="PTS_HPr_family"/>
    <property type="match status" value="1"/>
</dbReference>
<dbReference type="InterPro" id="IPR039643">
    <property type="entry name" value="DhaM"/>
</dbReference>
<dbReference type="PROSITE" id="PS51096">
    <property type="entry name" value="PTS_EIIA_TYPE_4"/>
    <property type="match status" value="1"/>
</dbReference>
<evidence type="ECO:0000259" key="9">
    <source>
        <dbReference type="PROSITE" id="PS51350"/>
    </source>
</evidence>
<dbReference type="eggNOG" id="COG3412">
    <property type="taxonomic scope" value="Bacteria"/>
</dbReference>
<dbReference type="Pfam" id="PF00381">
    <property type="entry name" value="PTS-HPr"/>
    <property type="match status" value="1"/>
</dbReference>
<evidence type="ECO:0000256" key="3">
    <source>
        <dbReference type="ARBA" id="ARBA00003681"/>
    </source>
</evidence>
<accession>K6WRV7</accession>
<dbReference type="SUPFAM" id="SSF53062">
    <property type="entry name" value="PTS system fructose IIA component-like"/>
    <property type="match status" value="1"/>
</dbReference>
<evidence type="ECO:0000259" key="8">
    <source>
        <dbReference type="PROSITE" id="PS51096"/>
    </source>
</evidence>
<dbReference type="GO" id="GO:0016020">
    <property type="term" value="C:membrane"/>
    <property type="evidence" value="ECO:0007669"/>
    <property type="project" value="InterPro"/>
</dbReference>
<dbReference type="InterPro" id="IPR012844">
    <property type="entry name" value="DhaM_N"/>
</dbReference>
<dbReference type="NCBIfam" id="TIGR02364">
    <property type="entry name" value="dha_pts"/>
    <property type="match status" value="1"/>
</dbReference>
<keyword evidence="6 10" id="KW-0808">Transferase</keyword>
<dbReference type="PANTHER" id="PTHR38594">
    <property type="entry name" value="PEP-DEPENDENT DIHYDROXYACETONE KINASE, PHOSPHORYL DONOR SUBUNIT DHAM"/>
    <property type="match status" value="1"/>
</dbReference>
<dbReference type="PROSITE" id="PS51350">
    <property type="entry name" value="PTS_HPR_DOM"/>
    <property type="match status" value="1"/>
</dbReference>
<evidence type="ECO:0000256" key="1">
    <source>
        <dbReference type="ARBA" id="ARBA00001113"/>
    </source>
</evidence>
<dbReference type="STRING" id="1184609.KILIM_042_00250"/>
<dbReference type="GO" id="GO:0047324">
    <property type="term" value="F:phosphoenolpyruvate-glycerone phosphotransferase activity"/>
    <property type="evidence" value="ECO:0007669"/>
    <property type="project" value="UniProtKB-EC"/>
</dbReference>
<keyword evidence="10" id="KW-0418">Kinase</keyword>
<dbReference type="InterPro" id="IPR035895">
    <property type="entry name" value="HPr-like_sf"/>
</dbReference>
<name>K6WRV7_9MICO</name>
<feature type="domain" description="PTS EIIA type-4" evidence="8">
    <location>
        <begin position="1"/>
        <end position="131"/>
    </location>
</feature>
<reference evidence="10 11" key="1">
    <citation type="submission" date="2012-08" db="EMBL/GenBank/DDBJ databases">
        <title>Whole genome shotgun sequence of Kineosphaera limosa NBRC 100340.</title>
        <authorList>
            <person name="Yoshida I."/>
            <person name="Isaki S."/>
            <person name="Hosoyama A."/>
            <person name="Tsuchikane K."/>
            <person name="Katsumata H."/>
            <person name="Ando Y."/>
            <person name="Ohji S."/>
            <person name="Hamada M."/>
            <person name="Tamura T."/>
            <person name="Yamazoe A."/>
            <person name="Yamazaki S."/>
            <person name="Fujita N."/>
        </authorList>
    </citation>
    <scope>NUCLEOTIDE SEQUENCE [LARGE SCALE GENOMIC DNA]</scope>
    <source>
        <strain evidence="10 11">NBRC 100340</strain>
    </source>
</reference>
<organism evidence="10 11">
    <name type="scientific">Kineosphaera limosa NBRC 100340</name>
    <dbReference type="NCBI Taxonomy" id="1184609"/>
    <lineage>
        <taxon>Bacteria</taxon>
        <taxon>Bacillati</taxon>
        <taxon>Actinomycetota</taxon>
        <taxon>Actinomycetes</taxon>
        <taxon>Micrococcales</taxon>
        <taxon>Dermatophilaceae</taxon>
        <taxon>Kineosphaera</taxon>
    </lineage>
</organism>
<dbReference type="EMBL" id="BAHD01000042">
    <property type="protein sequence ID" value="GAB96581.1"/>
    <property type="molecule type" value="Genomic_DNA"/>
</dbReference>
<dbReference type="InterPro" id="IPR001020">
    <property type="entry name" value="PTS_HPr_His_P_site"/>
</dbReference>
<proteinExistence type="predicted"/>
<dbReference type="RefSeq" id="WP_006593113.1">
    <property type="nucleotide sequence ID" value="NZ_BAHD01000042.1"/>
</dbReference>